<dbReference type="GO" id="GO:0043041">
    <property type="term" value="P:amino acid activation for nonribosomal peptide biosynthetic process"/>
    <property type="evidence" value="ECO:0007669"/>
    <property type="project" value="TreeGrafter"/>
</dbReference>
<evidence type="ECO:0000313" key="3">
    <source>
        <dbReference type="EMBL" id="TNM25851.1"/>
    </source>
</evidence>
<dbReference type="PANTHER" id="PTHR45527:SF1">
    <property type="entry name" value="FATTY ACID SYNTHASE"/>
    <property type="match status" value="1"/>
</dbReference>
<comment type="caution">
    <text evidence="3">The sequence shown here is derived from an EMBL/GenBank/DDBJ whole genome shotgun (WGS) entry which is preliminary data.</text>
</comment>
<sequence length="461" mass="50297">MRMVGLDDLSVGHGRLMTWQLTDASKEVAAEAGPAGPPSHNQELRLRQAEAGHASGRWPRRWHLSASVADTVDPAALQLALTEFVRRHDTLRSLFRRESDGAVRRYVLPASAVELKRSRGEWCGTEEKVLAALSRLADTVTDPWGWPGTAFAALTGGRESTLFLVSDHLHVDLYSHLLAADEINRLHRAHRESRAADLAEPGSFDAHAREDRKDDARPLDGTVEHWTRFARAMGGRLPAFPLDLGVPSTDAMPLFRRNIPLFDEETASAVELWCARHGGTVPAALMAASALSVRELGGGSTFGALVPMSTRPVPVQPSVGWYVSAVPVWFEAPAGTAFADVMRQARQSFRTSRCRQDAAVERVLAALPSHIAQDRTFWFSYADTRSTPGAEPPQVSNPRLTFNPSLGAGGDVWINRNPDGTHMHVRCPNTPQAVKTMHAYASGLRAHLLDAVGRGQGQPPQ</sequence>
<dbReference type="GO" id="GO:0044550">
    <property type="term" value="P:secondary metabolite biosynthetic process"/>
    <property type="evidence" value="ECO:0007669"/>
    <property type="project" value="TreeGrafter"/>
</dbReference>
<dbReference type="EMBL" id="VDGT01000027">
    <property type="protein sequence ID" value="TNM25851.1"/>
    <property type="molecule type" value="Genomic_DNA"/>
</dbReference>
<evidence type="ECO:0000256" key="1">
    <source>
        <dbReference type="SAM" id="MobiDB-lite"/>
    </source>
</evidence>
<keyword evidence="4" id="KW-1185">Reference proteome</keyword>
<organism evidence="3 4">
    <name type="scientific">Streptomyces sedi</name>
    <dbReference type="NCBI Taxonomy" id="555059"/>
    <lineage>
        <taxon>Bacteria</taxon>
        <taxon>Bacillati</taxon>
        <taxon>Actinomycetota</taxon>
        <taxon>Actinomycetes</taxon>
        <taxon>Kitasatosporales</taxon>
        <taxon>Streptomycetaceae</taxon>
        <taxon>Streptomyces</taxon>
    </lineage>
</organism>
<feature type="domain" description="Condensation" evidence="2">
    <location>
        <begin position="68"/>
        <end position="376"/>
    </location>
</feature>
<evidence type="ECO:0000259" key="2">
    <source>
        <dbReference type="Pfam" id="PF00668"/>
    </source>
</evidence>
<dbReference type="Proteomes" id="UP000311713">
    <property type="component" value="Unassembled WGS sequence"/>
</dbReference>
<dbReference type="GO" id="GO:0031177">
    <property type="term" value="F:phosphopantetheine binding"/>
    <property type="evidence" value="ECO:0007669"/>
    <property type="project" value="TreeGrafter"/>
</dbReference>
<dbReference type="Gene3D" id="3.30.559.30">
    <property type="entry name" value="Nonribosomal peptide synthetase, condensation domain"/>
    <property type="match status" value="1"/>
</dbReference>
<evidence type="ECO:0000313" key="4">
    <source>
        <dbReference type="Proteomes" id="UP000311713"/>
    </source>
</evidence>
<feature type="compositionally biased region" description="Basic and acidic residues" evidence="1">
    <location>
        <begin position="206"/>
        <end position="217"/>
    </location>
</feature>
<name>A0A5C4UQA2_9ACTN</name>
<gene>
    <name evidence="3" type="ORF">FH715_25885</name>
</gene>
<dbReference type="AlphaFoldDB" id="A0A5C4UQA2"/>
<accession>A0A5C4UQA2</accession>
<dbReference type="InterPro" id="IPR023213">
    <property type="entry name" value="CAT-like_dom_sf"/>
</dbReference>
<dbReference type="Gene3D" id="3.30.559.10">
    <property type="entry name" value="Chloramphenicol acetyltransferase-like domain"/>
    <property type="match status" value="1"/>
</dbReference>
<dbReference type="GO" id="GO:0008610">
    <property type="term" value="P:lipid biosynthetic process"/>
    <property type="evidence" value="ECO:0007669"/>
    <property type="project" value="UniProtKB-ARBA"/>
</dbReference>
<dbReference type="PANTHER" id="PTHR45527">
    <property type="entry name" value="NONRIBOSOMAL PEPTIDE SYNTHETASE"/>
    <property type="match status" value="1"/>
</dbReference>
<dbReference type="RefSeq" id="WP_139649542.1">
    <property type="nucleotide sequence ID" value="NZ_VDGT01000027.1"/>
</dbReference>
<reference evidence="3 4" key="1">
    <citation type="submission" date="2019-06" db="EMBL/GenBank/DDBJ databases">
        <title>Draft genome of Streptomyces sedi sp. JCM16909.</title>
        <authorList>
            <person name="Klykleung N."/>
            <person name="Tanasupawat S."/>
            <person name="Kudo T."/>
            <person name="Yuki M."/>
            <person name="Ohkuma M."/>
        </authorList>
    </citation>
    <scope>NUCLEOTIDE SEQUENCE [LARGE SCALE GENOMIC DNA]</scope>
    <source>
        <strain evidence="3 4">JCM 16909</strain>
    </source>
</reference>
<proteinExistence type="predicted"/>
<feature type="region of interest" description="Disordered" evidence="1">
    <location>
        <begin position="197"/>
        <end position="217"/>
    </location>
</feature>
<dbReference type="GO" id="GO:0003824">
    <property type="term" value="F:catalytic activity"/>
    <property type="evidence" value="ECO:0007669"/>
    <property type="project" value="InterPro"/>
</dbReference>
<dbReference type="OrthoDB" id="9789603at2"/>
<dbReference type="GO" id="GO:0005737">
    <property type="term" value="C:cytoplasm"/>
    <property type="evidence" value="ECO:0007669"/>
    <property type="project" value="TreeGrafter"/>
</dbReference>
<protein>
    <recommendedName>
        <fullName evidence="2">Condensation domain-containing protein</fullName>
    </recommendedName>
</protein>
<dbReference type="SUPFAM" id="SSF52777">
    <property type="entry name" value="CoA-dependent acyltransferases"/>
    <property type="match status" value="2"/>
</dbReference>
<dbReference type="Pfam" id="PF00668">
    <property type="entry name" value="Condensation"/>
    <property type="match status" value="1"/>
</dbReference>
<dbReference type="InterPro" id="IPR001242">
    <property type="entry name" value="Condensation_dom"/>
</dbReference>